<name>A0A7M4EEL9_CROPO</name>
<dbReference type="SUPFAM" id="SSF144091">
    <property type="entry name" value="Rhomboid-like"/>
    <property type="match status" value="1"/>
</dbReference>
<keyword evidence="4 5" id="KW-0472">Membrane</keyword>
<dbReference type="GO" id="GO:0004252">
    <property type="term" value="F:serine-type endopeptidase activity"/>
    <property type="evidence" value="ECO:0007669"/>
    <property type="project" value="InterPro"/>
</dbReference>
<accession>A0A7M4EEL9</accession>
<dbReference type="OMA" id="GAVIIWR"/>
<dbReference type="GeneTree" id="ENSGT00390000000699"/>
<dbReference type="GO" id="GO:0005654">
    <property type="term" value="C:nucleoplasm"/>
    <property type="evidence" value="ECO:0007669"/>
    <property type="project" value="Ensembl"/>
</dbReference>
<evidence type="ECO:0000256" key="4">
    <source>
        <dbReference type="ARBA" id="ARBA00023136"/>
    </source>
</evidence>
<feature type="transmembrane region" description="Helical" evidence="5">
    <location>
        <begin position="130"/>
        <end position="153"/>
    </location>
</feature>
<dbReference type="InterPro" id="IPR035952">
    <property type="entry name" value="Rhomboid-like_sf"/>
</dbReference>
<feature type="transmembrane region" description="Helical" evidence="5">
    <location>
        <begin position="40"/>
        <end position="64"/>
    </location>
</feature>
<evidence type="ECO:0000313" key="7">
    <source>
        <dbReference type="Ensembl" id="ENSCPRP00005007903.1"/>
    </source>
</evidence>
<dbReference type="Ensembl" id="ENSCPRT00005009284.1">
    <property type="protein sequence ID" value="ENSCPRP00005007903.1"/>
    <property type="gene ID" value="ENSCPRG00005005613.1"/>
</dbReference>
<dbReference type="GO" id="GO:0048471">
    <property type="term" value="C:perinuclear region of cytoplasm"/>
    <property type="evidence" value="ECO:0007669"/>
    <property type="project" value="Ensembl"/>
</dbReference>
<sequence>ALLSLAVSGPGLLLLGDGSAALSACSLRPSAVRGGEVHRLVTFIFVYEDLISLACSAVIIWYFAGSFEKNVGTVKHCFLTVAFAISSALLFLSLEAVFSQLSGVEDAKGFIPVAFAMFGVSTTRSRMRRALLFGFNVPIVLVPWIMLCMTWFIPHSSLLGNTCGLLVGVAYGFGYCFCLDLPESVVTRLDQKLPFCLLKRIPGLKYIPGSLAERRASQSKKINPVPGSYPTQSYYCPSPSALPTMQIQHPNAQSLESWHSYTPGYIHAPAPYQTSTAFGEFYIQNHFGASSGHDCQPPDSASLQHKGLPYSQMSVGLENLEAKLQQAPGLPAGAASSPELSEIQIY</sequence>
<evidence type="ECO:0000256" key="2">
    <source>
        <dbReference type="ARBA" id="ARBA00022692"/>
    </source>
</evidence>
<organism evidence="7 8">
    <name type="scientific">Crocodylus porosus</name>
    <name type="common">Saltwater crocodile</name>
    <name type="synonym">Estuarine crocodile</name>
    <dbReference type="NCBI Taxonomy" id="8502"/>
    <lineage>
        <taxon>Eukaryota</taxon>
        <taxon>Metazoa</taxon>
        <taxon>Chordata</taxon>
        <taxon>Craniata</taxon>
        <taxon>Vertebrata</taxon>
        <taxon>Euteleostomi</taxon>
        <taxon>Archelosauria</taxon>
        <taxon>Archosauria</taxon>
        <taxon>Crocodylia</taxon>
        <taxon>Longirostres</taxon>
        <taxon>Crocodylidae</taxon>
        <taxon>Crocodylus</taxon>
    </lineage>
</organism>
<evidence type="ECO:0000256" key="3">
    <source>
        <dbReference type="ARBA" id="ARBA00022989"/>
    </source>
</evidence>
<gene>
    <name evidence="7" type="primary">RHBDD2</name>
</gene>
<dbReference type="AlphaFoldDB" id="A0A7M4EEL9"/>
<evidence type="ECO:0000259" key="6">
    <source>
        <dbReference type="Pfam" id="PF01694"/>
    </source>
</evidence>
<reference evidence="7" key="1">
    <citation type="submission" date="2025-08" db="UniProtKB">
        <authorList>
            <consortium name="Ensembl"/>
        </authorList>
    </citation>
    <scope>IDENTIFICATION</scope>
</reference>
<feature type="domain" description="Peptidase S54 rhomboid" evidence="6">
    <location>
        <begin position="35"/>
        <end position="175"/>
    </location>
</feature>
<keyword evidence="2 5" id="KW-0812">Transmembrane</keyword>
<dbReference type="GO" id="GO:0000139">
    <property type="term" value="C:Golgi membrane"/>
    <property type="evidence" value="ECO:0007669"/>
    <property type="project" value="Ensembl"/>
</dbReference>
<proteinExistence type="predicted"/>
<comment type="subcellular location">
    <subcellularLocation>
        <location evidence="1">Membrane</location>
        <topology evidence="1">Multi-pass membrane protein</topology>
    </subcellularLocation>
</comment>
<dbReference type="Pfam" id="PF01694">
    <property type="entry name" value="Rhomboid"/>
    <property type="match status" value="1"/>
</dbReference>
<evidence type="ECO:0000313" key="8">
    <source>
        <dbReference type="Proteomes" id="UP000594220"/>
    </source>
</evidence>
<dbReference type="PANTHER" id="PTHR43066:SF13">
    <property type="entry name" value="RHOMBOID DOMAIN-CONTAINING PROTEIN 2"/>
    <property type="match status" value="1"/>
</dbReference>
<keyword evidence="3 5" id="KW-1133">Transmembrane helix</keyword>
<evidence type="ECO:0000256" key="1">
    <source>
        <dbReference type="ARBA" id="ARBA00004141"/>
    </source>
</evidence>
<reference evidence="7" key="2">
    <citation type="submission" date="2025-09" db="UniProtKB">
        <authorList>
            <consortium name="Ensembl"/>
        </authorList>
    </citation>
    <scope>IDENTIFICATION</scope>
</reference>
<evidence type="ECO:0000256" key="5">
    <source>
        <dbReference type="SAM" id="Phobius"/>
    </source>
</evidence>
<dbReference type="PANTHER" id="PTHR43066">
    <property type="entry name" value="RHOMBOID-RELATED PROTEIN"/>
    <property type="match status" value="1"/>
</dbReference>
<keyword evidence="8" id="KW-1185">Reference proteome</keyword>
<dbReference type="Gene3D" id="1.20.1540.10">
    <property type="entry name" value="Rhomboid-like"/>
    <property type="match status" value="1"/>
</dbReference>
<protein>
    <submittedName>
        <fullName evidence="7">Rhomboid domain containing 2</fullName>
    </submittedName>
</protein>
<dbReference type="InterPro" id="IPR022764">
    <property type="entry name" value="Peptidase_S54_rhomboid_dom"/>
</dbReference>
<feature type="transmembrane region" description="Helical" evidence="5">
    <location>
        <begin position="76"/>
        <end position="101"/>
    </location>
</feature>
<feature type="transmembrane region" description="Helical" evidence="5">
    <location>
        <begin position="159"/>
        <end position="179"/>
    </location>
</feature>
<dbReference type="Proteomes" id="UP000594220">
    <property type="component" value="Unplaced"/>
</dbReference>